<comment type="caution">
    <text evidence="2">The sequence shown here is derived from an EMBL/GenBank/DDBJ whole genome shotgun (WGS) entry which is preliminary data.</text>
</comment>
<accession>A0A2M8LCM7</accession>
<dbReference type="Proteomes" id="UP000228700">
    <property type="component" value="Unassembled WGS sequence"/>
</dbReference>
<feature type="region of interest" description="Disordered" evidence="1">
    <location>
        <begin position="45"/>
        <end position="69"/>
    </location>
</feature>
<dbReference type="AlphaFoldDB" id="A0A2M8LCM7"/>
<feature type="compositionally biased region" description="Basic and acidic residues" evidence="1">
    <location>
        <begin position="47"/>
        <end position="69"/>
    </location>
</feature>
<gene>
    <name evidence="2" type="ORF">COV01_01430</name>
</gene>
<proteinExistence type="predicted"/>
<dbReference type="EMBL" id="PFEQ01000006">
    <property type="protein sequence ID" value="PJE74370.1"/>
    <property type="molecule type" value="Genomic_DNA"/>
</dbReference>
<protein>
    <submittedName>
        <fullName evidence="2">Uncharacterized protein</fullName>
    </submittedName>
</protein>
<evidence type="ECO:0000313" key="2">
    <source>
        <dbReference type="EMBL" id="PJE74370.1"/>
    </source>
</evidence>
<name>A0A2M8LCM7_9BACT</name>
<organism evidence="2 3">
    <name type="scientific">Candidatus Taylorbacteria bacterium CG10_big_fil_rev_8_21_14_0_10_41_48</name>
    <dbReference type="NCBI Taxonomy" id="1975024"/>
    <lineage>
        <taxon>Bacteria</taxon>
        <taxon>Candidatus Tayloriibacteriota</taxon>
    </lineage>
</organism>
<evidence type="ECO:0000313" key="3">
    <source>
        <dbReference type="Proteomes" id="UP000228700"/>
    </source>
</evidence>
<sequence length="69" mass="8325">MHFSELENVILTQLREYKWIPIDELQEVHQRVCTIIRKKFAAKAKKTRDANKRKLAKQKEKEKQGNLFE</sequence>
<evidence type="ECO:0000256" key="1">
    <source>
        <dbReference type="SAM" id="MobiDB-lite"/>
    </source>
</evidence>
<reference evidence="3" key="1">
    <citation type="submission" date="2017-09" db="EMBL/GenBank/DDBJ databases">
        <title>Depth-based differentiation of microbial function through sediment-hosted aquifers and enrichment of novel symbionts in the deep terrestrial subsurface.</title>
        <authorList>
            <person name="Probst A.J."/>
            <person name="Ladd B."/>
            <person name="Jarett J.K."/>
            <person name="Geller-Mcgrath D.E."/>
            <person name="Sieber C.M.K."/>
            <person name="Emerson J.B."/>
            <person name="Anantharaman K."/>
            <person name="Thomas B.C."/>
            <person name="Malmstrom R."/>
            <person name="Stieglmeier M."/>
            <person name="Klingl A."/>
            <person name="Woyke T."/>
            <person name="Ryan C.M."/>
            <person name="Banfield J.F."/>
        </authorList>
    </citation>
    <scope>NUCLEOTIDE SEQUENCE [LARGE SCALE GENOMIC DNA]</scope>
</reference>